<dbReference type="Gene3D" id="2.60.40.1730">
    <property type="entry name" value="tricorn interacting facor f3 domain"/>
    <property type="match status" value="1"/>
</dbReference>
<reference evidence="11" key="1">
    <citation type="submission" date="2017-02" db="UniProtKB">
        <authorList>
            <consortium name="WormBaseParasite"/>
        </authorList>
    </citation>
    <scope>IDENTIFICATION</scope>
</reference>
<dbReference type="STRING" id="131310.A0A0N4Z086"/>
<evidence type="ECO:0000256" key="8">
    <source>
        <dbReference type="ARBA" id="ARBA00023049"/>
    </source>
</evidence>
<accession>A0A0N4Z086</accession>
<dbReference type="PANTHER" id="PTHR11533:SF174">
    <property type="entry name" value="PUROMYCIN-SENSITIVE AMINOPEPTIDASE-RELATED"/>
    <property type="match status" value="1"/>
</dbReference>
<evidence type="ECO:0000256" key="2">
    <source>
        <dbReference type="ARBA" id="ARBA00010136"/>
    </source>
</evidence>
<evidence type="ECO:0000313" key="11">
    <source>
        <dbReference type="WBParaSite" id="PTRK_0000011700.1"/>
    </source>
</evidence>
<comment type="similarity">
    <text evidence="2">Belongs to the peptidase M1 family.</text>
</comment>
<dbReference type="Gene3D" id="1.10.390.10">
    <property type="entry name" value="Neutral Protease Domain 2"/>
    <property type="match status" value="1"/>
</dbReference>
<dbReference type="WBParaSite" id="PTRK_0000011700.1">
    <property type="protein sequence ID" value="PTRK_0000011700.1"/>
    <property type="gene ID" value="PTRK_0000011700"/>
</dbReference>
<evidence type="ECO:0000256" key="1">
    <source>
        <dbReference type="ARBA" id="ARBA00001947"/>
    </source>
</evidence>
<dbReference type="SUPFAM" id="SSF55486">
    <property type="entry name" value="Metalloproteases ('zincins'), catalytic domain"/>
    <property type="match status" value="1"/>
</dbReference>
<name>A0A0N4Z086_PARTI</name>
<keyword evidence="5" id="KW-0479">Metal-binding</keyword>
<dbReference type="GO" id="GO:0005615">
    <property type="term" value="C:extracellular space"/>
    <property type="evidence" value="ECO:0007669"/>
    <property type="project" value="TreeGrafter"/>
</dbReference>
<feature type="domain" description="Peptidase M1 membrane alanine aminopeptidase" evidence="9">
    <location>
        <begin position="196"/>
        <end position="308"/>
    </location>
</feature>
<evidence type="ECO:0000256" key="6">
    <source>
        <dbReference type="ARBA" id="ARBA00022801"/>
    </source>
</evidence>
<sequence length="311" mass="36447">MNAWLKYSDFVCFFKRCNFKRYYDMMNSWQTNSLQNIVKTELGNIEFSGDETIIEEGTSMIHLNSLNLTIDSIYAKRCGNKEYSDLGFEFLLDIEQIKIYFPEVLYKENLDLRIRFHGKLSMDPFDLTSLSTAEIKVIDKMDDGTKKVNYESTIHMSTYLVAFVVGDLEYIEGITSNGKTRMRVHTVKGRRHRADFALKVGVVAVDYLNKYFDMDYPLTKMDMVSIPFFNSGAMENTGLLLYKPNYLLMNSDKRNMFSIASVVAHEIAHQWFGNIITMNWWNQLWLKEGFASYFKYEVPVKFYPELNVKIY</sequence>
<dbReference type="InterPro" id="IPR014782">
    <property type="entry name" value="Peptidase_M1_dom"/>
</dbReference>
<dbReference type="GO" id="GO:0005737">
    <property type="term" value="C:cytoplasm"/>
    <property type="evidence" value="ECO:0007669"/>
    <property type="project" value="TreeGrafter"/>
</dbReference>
<dbReference type="SUPFAM" id="SSF63737">
    <property type="entry name" value="Leukotriene A4 hydrolase N-terminal domain"/>
    <property type="match status" value="1"/>
</dbReference>
<keyword evidence="7" id="KW-0862">Zinc</keyword>
<dbReference type="GO" id="GO:0016020">
    <property type="term" value="C:membrane"/>
    <property type="evidence" value="ECO:0007669"/>
    <property type="project" value="TreeGrafter"/>
</dbReference>
<comment type="cofactor">
    <cofactor evidence="1">
        <name>Zn(2+)</name>
        <dbReference type="ChEBI" id="CHEBI:29105"/>
    </cofactor>
</comment>
<dbReference type="Pfam" id="PF01433">
    <property type="entry name" value="Peptidase_M1"/>
    <property type="match status" value="1"/>
</dbReference>
<keyword evidence="6" id="KW-0378">Hydrolase</keyword>
<keyword evidence="8" id="KW-0482">Metalloprotease</keyword>
<proteinExistence type="inferred from homology"/>
<dbReference type="InterPro" id="IPR050344">
    <property type="entry name" value="Peptidase_M1_aminopeptidases"/>
</dbReference>
<organism evidence="10 11">
    <name type="scientific">Parastrongyloides trichosuri</name>
    <name type="common">Possum-specific nematode worm</name>
    <dbReference type="NCBI Taxonomy" id="131310"/>
    <lineage>
        <taxon>Eukaryota</taxon>
        <taxon>Metazoa</taxon>
        <taxon>Ecdysozoa</taxon>
        <taxon>Nematoda</taxon>
        <taxon>Chromadorea</taxon>
        <taxon>Rhabditida</taxon>
        <taxon>Tylenchina</taxon>
        <taxon>Panagrolaimomorpha</taxon>
        <taxon>Strongyloidoidea</taxon>
        <taxon>Strongyloididae</taxon>
        <taxon>Parastrongyloides</taxon>
    </lineage>
</organism>
<protein>
    <submittedName>
        <fullName evidence="11">Peptidase_M1 domain-containing protein</fullName>
    </submittedName>
</protein>
<dbReference type="InterPro" id="IPR042097">
    <property type="entry name" value="Aminopeptidase_N-like_N_sf"/>
</dbReference>
<evidence type="ECO:0000313" key="10">
    <source>
        <dbReference type="Proteomes" id="UP000038045"/>
    </source>
</evidence>
<evidence type="ECO:0000256" key="4">
    <source>
        <dbReference type="ARBA" id="ARBA00022670"/>
    </source>
</evidence>
<keyword evidence="3" id="KW-0031">Aminopeptidase</keyword>
<dbReference type="PRINTS" id="PR00756">
    <property type="entry name" value="ALADIPTASE"/>
</dbReference>
<dbReference type="Proteomes" id="UP000038045">
    <property type="component" value="Unplaced"/>
</dbReference>
<dbReference type="PANTHER" id="PTHR11533">
    <property type="entry name" value="PROTEASE M1 ZINC METALLOPROTEASE"/>
    <property type="match status" value="1"/>
</dbReference>
<evidence type="ECO:0000256" key="3">
    <source>
        <dbReference type="ARBA" id="ARBA00022438"/>
    </source>
</evidence>
<keyword evidence="4" id="KW-0645">Protease</keyword>
<dbReference type="InterPro" id="IPR027268">
    <property type="entry name" value="Peptidase_M4/M1_CTD_sf"/>
</dbReference>
<evidence type="ECO:0000259" key="9">
    <source>
        <dbReference type="Pfam" id="PF01433"/>
    </source>
</evidence>
<dbReference type="GO" id="GO:0043171">
    <property type="term" value="P:peptide catabolic process"/>
    <property type="evidence" value="ECO:0007669"/>
    <property type="project" value="TreeGrafter"/>
</dbReference>
<dbReference type="AlphaFoldDB" id="A0A0N4Z086"/>
<dbReference type="InterPro" id="IPR001930">
    <property type="entry name" value="Peptidase_M1"/>
</dbReference>
<dbReference type="GO" id="GO:0070006">
    <property type="term" value="F:metalloaminopeptidase activity"/>
    <property type="evidence" value="ECO:0007669"/>
    <property type="project" value="TreeGrafter"/>
</dbReference>
<keyword evidence="10" id="KW-1185">Reference proteome</keyword>
<dbReference type="GO" id="GO:0042277">
    <property type="term" value="F:peptide binding"/>
    <property type="evidence" value="ECO:0007669"/>
    <property type="project" value="TreeGrafter"/>
</dbReference>
<evidence type="ECO:0000256" key="5">
    <source>
        <dbReference type="ARBA" id="ARBA00022723"/>
    </source>
</evidence>
<dbReference type="GO" id="GO:0008270">
    <property type="term" value="F:zinc ion binding"/>
    <property type="evidence" value="ECO:0007669"/>
    <property type="project" value="InterPro"/>
</dbReference>
<dbReference type="GO" id="GO:0006508">
    <property type="term" value="P:proteolysis"/>
    <property type="evidence" value="ECO:0007669"/>
    <property type="project" value="UniProtKB-KW"/>
</dbReference>
<evidence type="ECO:0000256" key="7">
    <source>
        <dbReference type="ARBA" id="ARBA00022833"/>
    </source>
</evidence>